<accession>A0A409Y2M2</accession>
<feature type="compositionally biased region" description="Polar residues" evidence="1">
    <location>
        <begin position="20"/>
        <end position="35"/>
    </location>
</feature>
<organism evidence="2 3">
    <name type="scientific">Gymnopilus dilepis</name>
    <dbReference type="NCBI Taxonomy" id="231916"/>
    <lineage>
        <taxon>Eukaryota</taxon>
        <taxon>Fungi</taxon>
        <taxon>Dikarya</taxon>
        <taxon>Basidiomycota</taxon>
        <taxon>Agaricomycotina</taxon>
        <taxon>Agaricomycetes</taxon>
        <taxon>Agaricomycetidae</taxon>
        <taxon>Agaricales</taxon>
        <taxon>Agaricineae</taxon>
        <taxon>Hymenogastraceae</taxon>
        <taxon>Gymnopilus</taxon>
    </lineage>
</organism>
<evidence type="ECO:0000256" key="1">
    <source>
        <dbReference type="SAM" id="MobiDB-lite"/>
    </source>
</evidence>
<dbReference type="EMBL" id="NHYE01001270">
    <property type="protein sequence ID" value="PPQ97267.1"/>
    <property type="molecule type" value="Genomic_DNA"/>
</dbReference>
<feature type="region of interest" description="Disordered" evidence="1">
    <location>
        <begin position="20"/>
        <end position="62"/>
    </location>
</feature>
<evidence type="ECO:0000313" key="3">
    <source>
        <dbReference type="Proteomes" id="UP000284706"/>
    </source>
</evidence>
<name>A0A409Y2M2_9AGAR</name>
<protein>
    <submittedName>
        <fullName evidence="2">Uncharacterized protein</fullName>
    </submittedName>
</protein>
<dbReference type="AlphaFoldDB" id="A0A409Y2M2"/>
<dbReference type="Proteomes" id="UP000284706">
    <property type="component" value="Unassembled WGS sequence"/>
</dbReference>
<sequence>MEDTFHGILAASATIRISLPTASGRPQDSSTQRSASIPGVKQEKVLSMLEPPGDDSFFPSLR</sequence>
<comment type="caution">
    <text evidence="2">The sequence shown here is derived from an EMBL/GenBank/DDBJ whole genome shotgun (WGS) entry which is preliminary data.</text>
</comment>
<keyword evidence="3" id="KW-1185">Reference proteome</keyword>
<gene>
    <name evidence="2" type="ORF">CVT26_000659</name>
</gene>
<reference evidence="2 3" key="1">
    <citation type="journal article" date="2018" name="Evol. Lett.">
        <title>Horizontal gene cluster transfer increased hallucinogenic mushroom diversity.</title>
        <authorList>
            <person name="Reynolds H.T."/>
            <person name="Vijayakumar V."/>
            <person name="Gluck-Thaler E."/>
            <person name="Korotkin H.B."/>
            <person name="Matheny P.B."/>
            <person name="Slot J.C."/>
        </authorList>
    </citation>
    <scope>NUCLEOTIDE SEQUENCE [LARGE SCALE GENOMIC DNA]</scope>
    <source>
        <strain evidence="2 3">SRW20</strain>
    </source>
</reference>
<proteinExistence type="predicted"/>
<evidence type="ECO:0000313" key="2">
    <source>
        <dbReference type="EMBL" id="PPQ97267.1"/>
    </source>
</evidence>
<dbReference type="InParanoid" id="A0A409Y2M2"/>